<sequence length="96" mass="10976">MIAEKACPSTLLSPARIAFLILQEVELRPGVLREVLLRIRLKELDTLRKRCIECGVLVGSLELTSMAWIGDNSTRTVEKIHVNFRHSSLRHERRGQ</sequence>
<dbReference type="Proteomes" id="UP000249432">
    <property type="component" value="Unassembled WGS sequence"/>
</dbReference>
<evidence type="ECO:0000313" key="2">
    <source>
        <dbReference type="Proteomes" id="UP000249432"/>
    </source>
</evidence>
<name>A0A2W5U719_9CORY</name>
<dbReference type="AlphaFoldDB" id="A0A2W5U719"/>
<protein>
    <submittedName>
        <fullName evidence="1">Uncharacterized protein</fullName>
    </submittedName>
</protein>
<gene>
    <name evidence="1" type="ORF">DI525_06520</name>
</gene>
<organism evidence="1 2">
    <name type="scientific">Corynebacterium kroppenstedtii</name>
    <dbReference type="NCBI Taxonomy" id="161879"/>
    <lineage>
        <taxon>Bacteria</taxon>
        <taxon>Bacillati</taxon>
        <taxon>Actinomycetota</taxon>
        <taxon>Actinomycetes</taxon>
        <taxon>Mycobacteriales</taxon>
        <taxon>Corynebacteriaceae</taxon>
        <taxon>Corynebacterium</taxon>
    </lineage>
</organism>
<evidence type="ECO:0000313" key="1">
    <source>
        <dbReference type="EMBL" id="PZR04688.1"/>
    </source>
</evidence>
<dbReference type="EMBL" id="QFRA01000014">
    <property type="protein sequence ID" value="PZR04688.1"/>
    <property type="molecule type" value="Genomic_DNA"/>
</dbReference>
<accession>A0A2W5U719</accession>
<proteinExistence type="predicted"/>
<reference evidence="1 2" key="1">
    <citation type="submission" date="2017-08" db="EMBL/GenBank/DDBJ databases">
        <title>Infants hospitalized years apart are colonized by the same room-sourced microbial strains.</title>
        <authorList>
            <person name="Brooks B."/>
            <person name="Olm M.R."/>
            <person name="Firek B.A."/>
            <person name="Baker R."/>
            <person name="Thomas B.C."/>
            <person name="Morowitz M.J."/>
            <person name="Banfield J.F."/>
        </authorList>
    </citation>
    <scope>NUCLEOTIDE SEQUENCE [LARGE SCALE GENOMIC DNA]</scope>
    <source>
        <strain evidence="1">S2_003_000_R1_3</strain>
    </source>
</reference>
<comment type="caution">
    <text evidence="1">The sequence shown here is derived from an EMBL/GenBank/DDBJ whole genome shotgun (WGS) entry which is preliminary data.</text>
</comment>